<evidence type="ECO:0000313" key="2">
    <source>
        <dbReference type="EMBL" id="SBW84277.1"/>
    </source>
</evidence>
<dbReference type="EMBL" id="LT599584">
    <property type="protein sequence ID" value="SBW84277.1"/>
    <property type="molecule type" value="Genomic_DNA"/>
</dbReference>
<dbReference type="AlphaFoldDB" id="A0A1D3K7H9"/>
<reference evidence="3" key="1">
    <citation type="submission" date="2016-07" db="EMBL/GenBank/DDBJ databases">
        <authorList>
            <person name="Florea S."/>
            <person name="Webb J.S."/>
            <person name="Jaromczyk J."/>
            <person name="Schardl C.L."/>
        </authorList>
    </citation>
    <scope>NUCLEOTIDE SEQUENCE [LARGE SCALE GENOMIC DNA]</scope>
    <source>
        <strain evidence="3">1YdBTEX2</strain>
    </source>
</reference>
<dbReference type="InterPro" id="IPR022500">
    <property type="entry name" value="PRTRC_ThiF"/>
</dbReference>
<proteinExistence type="predicted"/>
<sequence>MTGTVQTLPVAIRYKTPNDWTSRAIRIVVLGAGGNGSEVVDCLSSLHCALRSLGHSYGLHVTVIDDAIVRESNLVRQRFWPCDLGAYKSVALANRYNLNLGLDWVGLPYRFPCEETRFAIAKADLLISCVDVNSARLAIGHSAGDFKHNPMWLDMGNGHRHGQVVFGGLRAKDRKKFPCVLDHYPEIADMADNTTKSCSAAESIAAQDCLVNRTVATAAMNVLWELIRTGSTNRNWITVSLETGEQQTYPFPPQNSDS</sequence>
<dbReference type="InterPro" id="IPR035985">
    <property type="entry name" value="Ubiquitin-activating_enz"/>
</dbReference>
<dbReference type="Proteomes" id="UP000245431">
    <property type="component" value="Chromosome PVE_r2"/>
</dbReference>
<gene>
    <name evidence="2" type="ORF">PVE_R2G0247</name>
</gene>
<evidence type="ECO:0000259" key="1">
    <source>
        <dbReference type="Pfam" id="PF00899"/>
    </source>
</evidence>
<dbReference type="GO" id="GO:0008641">
    <property type="term" value="F:ubiquitin-like modifier activating enzyme activity"/>
    <property type="evidence" value="ECO:0007669"/>
    <property type="project" value="InterPro"/>
</dbReference>
<accession>A0A1D3K7H9</accession>
<dbReference type="SUPFAM" id="SSF69572">
    <property type="entry name" value="Activating enzymes of the ubiquitin-like proteins"/>
    <property type="match status" value="1"/>
</dbReference>
<name>A0A1D3K7H9_PSEVE</name>
<dbReference type="Pfam" id="PF00899">
    <property type="entry name" value="ThiF"/>
    <property type="match status" value="1"/>
</dbReference>
<organism evidence="2 3">
    <name type="scientific">Pseudomonas veronii 1YdBTEX2</name>
    <dbReference type="NCBI Taxonomy" id="1295141"/>
    <lineage>
        <taxon>Bacteria</taxon>
        <taxon>Pseudomonadati</taxon>
        <taxon>Pseudomonadota</taxon>
        <taxon>Gammaproteobacteria</taxon>
        <taxon>Pseudomonadales</taxon>
        <taxon>Pseudomonadaceae</taxon>
        <taxon>Pseudomonas</taxon>
    </lineage>
</organism>
<dbReference type="InterPro" id="IPR000594">
    <property type="entry name" value="ThiF_NAD_FAD-bd"/>
</dbReference>
<evidence type="ECO:0000313" key="3">
    <source>
        <dbReference type="Proteomes" id="UP000245431"/>
    </source>
</evidence>
<dbReference type="Gene3D" id="3.40.50.720">
    <property type="entry name" value="NAD(P)-binding Rossmann-like Domain"/>
    <property type="match status" value="1"/>
</dbReference>
<dbReference type="NCBIfam" id="TIGR03736">
    <property type="entry name" value="PRTRC_ThiF"/>
    <property type="match status" value="1"/>
</dbReference>
<protein>
    <recommendedName>
        <fullName evidence="1">THIF-type NAD/FAD binding fold domain-containing protein</fullName>
    </recommendedName>
</protein>
<feature type="domain" description="THIF-type NAD/FAD binding fold" evidence="1">
    <location>
        <begin position="23"/>
        <end position="236"/>
    </location>
</feature>